<gene>
    <name evidence="4" type="ORF">GCM10009744_03970</name>
</gene>
<feature type="chain" id="PRO_5045863404" description="YncI copper-binding domain-containing protein" evidence="2">
    <location>
        <begin position="20"/>
        <end position="216"/>
    </location>
</feature>
<comment type="caution">
    <text evidence="4">The sequence shown here is derived from an EMBL/GenBank/DDBJ whole genome shotgun (WGS) entry which is preliminary data.</text>
</comment>
<evidence type="ECO:0000256" key="1">
    <source>
        <dbReference type="SAM" id="Phobius"/>
    </source>
</evidence>
<keyword evidence="2" id="KW-0732">Signal</keyword>
<evidence type="ECO:0000256" key="2">
    <source>
        <dbReference type="SAM" id="SignalP"/>
    </source>
</evidence>
<protein>
    <recommendedName>
        <fullName evidence="3">YncI copper-binding domain-containing protein</fullName>
    </recommendedName>
</protein>
<keyword evidence="1" id="KW-0472">Membrane</keyword>
<evidence type="ECO:0000259" key="3">
    <source>
        <dbReference type="Pfam" id="PF07987"/>
    </source>
</evidence>
<name>A0ABN2EX34_9ACTN</name>
<dbReference type="Pfam" id="PF07987">
    <property type="entry name" value="DUF1775"/>
    <property type="match status" value="1"/>
</dbReference>
<reference evidence="4 5" key="1">
    <citation type="journal article" date="2019" name="Int. J. Syst. Evol. Microbiol.">
        <title>The Global Catalogue of Microorganisms (GCM) 10K type strain sequencing project: providing services to taxonomists for standard genome sequencing and annotation.</title>
        <authorList>
            <consortium name="The Broad Institute Genomics Platform"/>
            <consortium name="The Broad Institute Genome Sequencing Center for Infectious Disease"/>
            <person name="Wu L."/>
            <person name="Ma J."/>
        </authorList>
    </citation>
    <scope>NUCLEOTIDE SEQUENCE [LARGE SCALE GENOMIC DNA]</scope>
    <source>
        <strain evidence="4 5">JCM 14306</strain>
    </source>
</reference>
<feature type="signal peptide" evidence="2">
    <location>
        <begin position="1"/>
        <end position="19"/>
    </location>
</feature>
<keyword evidence="1" id="KW-1133">Transmembrane helix</keyword>
<feature type="domain" description="YncI copper-binding" evidence="3">
    <location>
        <begin position="20"/>
        <end position="153"/>
    </location>
</feature>
<dbReference type="InterPro" id="IPR012533">
    <property type="entry name" value="YcnI-copper_dom"/>
</dbReference>
<proteinExistence type="predicted"/>
<accession>A0ABN2EX34</accession>
<dbReference type="InterPro" id="IPR038507">
    <property type="entry name" value="YcnI-like_sf"/>
</dbReference>
<sequence>MVGICIAGVLLLGAIPAFAHVHVHPDKEVKPGTTDVQLTFHVPNERASAHTVAVRVRLAAGLAGVHAENSPGWTATPEPGAQGTLSAVTWKGGSIGGGDGVDFAVHVDRLPTGVAQLTFAVDQTYDDGEVVSWSEATTEGSPEPEHPAPVLVLDGAESAAAPGTAGVTGASGASGGAARTAAVVTAAVALPALLVLLADGRIRASNRRQKIAVGRE</sequence>
<dbReference type="EMBL" id="BAAANE010000002">
    <property type="protein sequence ID" value="GAA1620390.1"/>
    <property type="molecule type" value="Genomic_DNA"/>
</dbReference>
<feature type="transmembrane region" description="Helical" evidence="1">
    <location>
        <begin position="180"/>
        <end position="198"/>
    </location>
</feature>
<dbReference type="Proteomes" id="UP001501319">
    <property type="component" value="Unassembled WGS sequence"/>
</dbReference>
<keyword evidence="5" id="KW-1185">Reference proteome</keyword>
<evidence type="ECO:0000313" key="4">
    <source>
        <dbReference type="EMBL" id="GAA1620390.1"/>
    </source>
</evidence>
<organism evidence="4 5">
    <name type="scientific">Kribbella alba</name>
    <dbReference type="NCBI Taxonomy" id="190197"/>
    <lineage>
        <taxon>Bacteria</taxon>
        <taxon>Bacillati</taxon>
        <taxon>Actinomycetota</taxon>
        <taxon>Actinomycetes</taxon>
        <taxon>Propionibacteriales</taxon>
        <taxon>Kribbellaceae</taxon>
        <taxon>Kribbella</taxon>
    </lineage>
</organism>
<dbReference type="Gene3D" id="2.60.40.2230">
    <property type="entry name" value="Uncharacterised protein YcnI-like PF07987, DUF1775"/>
    <property type="match status" value="1"/>
</dbReference>
<evidence type="ECO:0000313" key="5">
    <source>
        <dbReference type="Proteomes" id="UP001501319"/>
    </source>
</evidence>
<keyword evidence="1" id="KW-0812">Transmembrane</keyword>